<reference evidence="2 3" key="1">
    <citation type="journal article" date="2015" name="Nature">
        <title>rRNA introns, odd ribosomes, and small enigmatic genomes across a large radiation of phyla.</title>
        <authorList>
            <person name="Brown C.T."/>
            <person name="Hug L.A."/>
            <person name="Thomas B.C."/>
            <person name="Sharon I."/>
            <person name="Castelle C.J."/>
            <person name="Singh A."/>
            <person name="Wilkins M.J."/>
            <person name="Williams K.H."/>
            <person name="Banfield J.F."/>
        </authorList>
    </citation>
    <scope>NUCLEOTIDE SEQUENCE [LARGE SCALE GENOMIC DNA]</scope>
</reference>
<protein>
    <submittedName>
        <fullName evidence="2">Uncharacterized protein</fullName>
    </submittedName>
</protein>
<accession>A0A0G0WZ11</accession>
<feature type="transmembrane region" description="Helical" evidence="1">
    <location>
        <begin position="99"/>
        <end position="119"/>
    </location>
</feature>
<gene>
    <name evidence="2" type="ORF">UU72_C0003G0048</name>
</gene>
<feature type="transmembrane region" description="Helical" evidence="1">
    <location>
        <begin position="264"/>
        <end position="286"/>
    </location>
</feature>
<sequence>MKLKQLIPILKIMPFIVLVIWALSARLPYFSEIGKDINAYQRAIEELFSGKNPYEWTIKSFSNPDDPGNHGYSYLPGFLYLFGFLYAVALKFPALDFQVLWKIPILLADLGVGFLLFKYLFKRDYLFSLAAAFVWFFNPFSMFRTGYTYVDPIPVLLLLVAMIFLEKDDVLAGATYALAVIFKTFPIALFPVFVLLSKNRIKFLAAGLIVSVAFAVPFMSNIETFTTFLNGSLLVHNERFVQGRPFLFYISYYYNVELFQILPFQFYSLMSMFFGWVLVLIAYFIFKLKNKYILSLIALSNFFLFTPVLNRTYVLWLIPTLILGSYYLFKSKKLVYYLVVILFHIFYSWYLLQWRDGFHIWRP</sequence>
<keyword evidence="1" id="KW-1133">Transmembrane helix</keyword>
<dbReference type="EMBL" id="LCBS01000003">
    <property type="protein sequence ID" value="KKS17387.1"/>
    <property type="molecule type" value="Genomic_DNA"/>
</dbReference>
<feature type="transmembrane region" description="Helical" evidence="1">
    <location>
        <begin position="334"/>
        <end position="352"/>
    </location>
</feature>
<dbReference type="AlphaFoldDB" id="A0A0G0WZ11"/>
<feature type="transmembrane region" description="Helical" evidence="1">
    <location>
        <begin position="12"/>
        <end position="30"/>
    </location>
</feature>
<evidence type="ECO:0000313" key="3">
    <source>
        <dbReference type="Proteomes" id="UP000034163"/>
    </source>
</evidence>
<organism evidence="2 3">
    <name type="scientific">candidate division WWE3 bacterium GW2011_GWB1_41_6</name>
    <dbReference type="NCBI Taxonomy" id="1619112"/>
    <lineage>
        <taxon>Bacteria</taxon>
        <taxon>Katanobacteria</taxon>
    </lineage>
</organism>
<name>A0A0G0WZ11_UNCKA</name>
<evidence type="ECO:0000256" key="1">
    <source>
        <dbReference type="SAM" id="Phobius"/>
    </source>
</evidence>
<keyword evidence="1" id="KW-0812">Transmembrane</keyword>
<evidence type="ECO:0000313" key="2">
    <source>
        <dbReference type="EMBL" id="KKS17387.1"/>
    </source>
</evidence>
<feature type="transmembrane region" description="Helical" evidence="1">
    <location>
        <begin position="149"/>
        <end position="165"/>
    </location>
</feature>
<feature type="transmembrane region" description="Helical" evidence="1">
    <location>
        <begin position="125"/>
        <end position="142"/>
    </location>
</feature>
<feature type="transmembrane region" description="Helical" evidence="1">
    <location>
        <begin position="203"/>
        <end position="222"/>
    </location>
</feature>
<comment type="caution">
    <text evidence="2">The sequence shown here is derived from an EMBL/GenBank/DDBJ whole genome shotgun (WGS) entry which is preliminary data.</text>
</comment>
<dbReference type="Proteomes" id="UP000034163">
    <property type="component" value="Unassembled WGS sequence"/>
</dbReference>
<feature type="transmembrane region" description="Helical" evidence="1">
    <location>
        <begin position="293"/>
        <end position="314"/>
    </location>
</feature>
<feature type="transmembrane region" description="Helical" evidence="1">
    <location>
        <begin position="72"/>
        <end position="92"/>
    </location>
</feature>
<feature type="transmembrane region" description="Helical" evidence="1">
    <location>
        <begin position="171"/>
        <end position="196"/>
    </location>
</feature>
<keyword evidence="1" id="KW-0472">Membrane</keyword>
<proteinExistence type="predicted"/>